<protein>
    <recommendedName>
        <fullName evidence="1">N-acetyltransferase domain-containing protein</fullName>
    </recommendedName>
</protein>
<evidence type="ECO:0000313" key="2">
    <source>
        <dbReference type="EMBL" id="OGC87464.1"/>
    </source>
</evidence>
<gene>
    <name evidence="2" type="ORF">A3B33_02330</name>
</gene>
<organism evidence="2 3">
    <name type="scientific">Candidatus Adlerbacteria bacterium RIFCSPLOWO2_01_FULL_54_16</name>
    <dbReference type="NCBI Taxonomy" id="1797244"/>
    <lineage>
        <taxon>Bacteria</taxon>
        <taxon>Candidatus Adleribacteriota</taxon>
    </lineage>
</organism>
<dbReference type="InterPro" id="IPR016181">
    <property type="entry name" value="Acyl_CoA_acyltransferase"/>
</dbReference>
<sequence length="160" mass="18170">MYYCSMNEGMPTQKEFGEVIEFEDGFQIKRLGTKDDIVAQATLAESPVFQNCYFLADVMVYKPEDQGKGFASQLMAAAEKKSRDSGKPIVLNDGTDLEREKQNAQSVGFYERRPGWTRVVRSDGSMTSYVIYGSQDPELIRNILERDNLLNKSAKESERE</sequence>
<comment type="caution">
    <text evidence="2">The sequence shown here is derived from an EMBL/GenBank/DDBJ whole genome shotgun (WGS) entry which is preliminary data.</text>
</comment>
<accession>A0A1F4Y0Q2</accession>
<dbReference type="Pfam" id="PF00583">
    <property type="entry name" value="Acetyltransf_1"/>
    <property type="match status" value="1"/>
</dbReference>
<dbReference type="InterPro" id="IPR000182">
    <property type="entry name" value="GNAT_dom"/>
</dbReference>
<dbReference type="SUPFAM" id="SSF55729">
    <property type="entry name" value="Acyl-CoA N-acyltransferases (Nat)"/>
    <property type="match status" value="1"/>
</dbReference>
<evidence type="ECO:0000259" key="1">
    <source>
        <dbReference type="PROSITE" id="PS51186"/>
    </source>
</evidence>
<reference evidence="2 3" key="1">
    <citation type="journal article" date="2016" name="Nat. Commun.">
        <title>Thousands of microbial genomes shed light on interconnected biogeochemical processes in an aquifer system.</title>
        <authorList>
            <person name="Anantharaman K."/>
            <person name="Brown C.T."/>
            <person name="Hug L.A."/>
            <person name="Sharon I."/>
            <person name="Castelle C.J."/>
            <person name="Probst A.J."/>
            <person name="Thomas B.C."/>
            <person name="Singh A."/>
            <person name="Wilkins M.J."/>
            <person name="Karaoz U."/>
            <person name="Brodie E.L."/>
            <person name="Williams K.H."/>
            <person name="Hubbard S.S."/>
            <person name="Banfield J.F."/>
        </authorList>
    </citation>
    <scope>NUCLEOTIDE SEQUENCE [LARGE SCALE GENOMIC DNA]</scope>
</reference>
<dbReference type="EMBL" id="MEWY01000002">
    <property type="protein sequence ID" value="OGC87464.1"/>
    <property type="molecule type" value="Genomic_DNA"/>
</dbReference>
<name>A0A1F4Y0Q2_9BACT</name>
<feature type="domain" description="N-acetyltransferase" evidence="1">
    <location>
        <begin position="1"/>
        <end position="138"/>
    </location>
</feature>
<dbReference type="AlphaFoldDB" id="A0A1F4Y0Q2"/>
<dbReference type="Proteomes" id="UP000176943">
    <property type="component" value="Unassembled WGS sequence"/>
</dbReference>
<dbReference type="CDD" id="cd04301">
    <property type="entry name" value="NAT_SF"/>
    <property type="match status" value="1"/>
</dbReference>
<evidence type="ECO:0000313" key="3">
    <source>
        <dbReference type="Proteomes" id="UP000176943"/>
    </source>
</evidence>
<proteinExistence type="predicted"/>
<dbReference type="GO" id="GO:0016747">
    <property type="term" value="F:acyltransferase activity, transferring groups other than amino-acyl groups"/>
    <property type="evidence" value="ECO:0007669"/>
    <property type="project" value="InterPro"/>
</dbReference>
<dbReference type="Gene3D" id="3.40.630.30">
    <property type="match status" value="1"/>
</dbReference>
<dbReference type="PROSITE" id="PS51186">
    <property type="entry name" value="GNAT"/>
    <property type="match status" value="1"/>
</dbReference>